<evidence type="ECO:0000256" key="6">
    <source>
        <dbReference type="ARBA" id="ARBA00022771"/>
    </source>
</evidence>
<dbReference type="Gene3D" id="3.30.40.10">
    <property type="entry name" value="Zinc/RING finger domain, C3HC4 (zinc finger)"/>
    <property type="match status" value="1"/>
</dbReference>
<dbReference type="InterPro" id="IPR004331">
    <property type="entry name" value="SPX_dom"/>
</dbReference>
<evidence type="ECO:0000256" key="9">
    <source>
        <dbReference type="PROSITE-ProRule" id="PRU00175"/>
    </source>
</evidence>
<dbReference type="PROSITE" id="PS50089">
    <property type="entry name" value="ZF_RING_2"/>
    <property type="match status" value="1"/>
</dbReference>
<evidence type="ECO:0000256" key="7">
    <source>
        <dbReference type="ARBA" id="ARBA00022786"/>
    </source>
</evidence>
<keyword evidence="4" id="KW-0808">Transferase</keyword>
<dbReference type="InterPro" id="IPR033326">
    <property type="entry name" value="BAH1"/>
</dbReference>
<dbReference type="GO" id="GO:0061630">
    <property type="term" value="F:ubiquitin protein ligase activity"/>
    <property type="evidence" value="ECO:0007669"/>
    <property type="project" value="UniProtKB-EC"/>
</dbReference>
<keyword evidence="6 9" id="KW-0863">Zinc-finger</keyword>
<evidence type="ECO:0000256" key="1">
    <source>
        <dbReference type="ARBA" id="ARBA00000900"/>
    </source>
</evidence>
<dbReference type="UniPathway" id="UPA00143"/>
<dbReference type="SMART" id="SM00184">
    <property type="entry name" value="RING"/>
    <property type="match status" value="1"/>
</dbReference>
<keyword evidence="8" id="KW-0862">Zinc</keyword>
<comment type="caution">
    <text evidence="12">The sequence shown here is derived from an EMBL/GenBank/DDBJ whole genome shotgun (WGS) entry which is preliminary data.</text>
</comment>
<dbReference type="PANTHER" id="PTHR46764:SF2">
    <property type="entry name" value="E3 UBIQUITIN-PROTEIN LIGASE BAH1-LIKE-RELATED"/>
    <property type="match status" value="1"/>
</dbReference>
<organism evidence="12 13">
    <name type="scientific">Zostera marina</name>
    <name type="common">Eelgrass</name>
    <dbReference type="NCBI Taxonomy" id="29655"/>
    <lineage>
        <taxon>Eukaryota</taxon>
        <taxon>Viridiplantae</taxon>
        <taxon>Streptophyta</taxon>
        <taxon>Embryophyta</taxon>
        <taxon>Tracheophyta</taxon>
        <taxon>Spermatophyta</taxon>
        <taxon>Magnoliopsida</taxon>
        <taxon>Liliopsida</taxon>
        <taxon>Zosteraceae</taxon>
        <taxon>Zostera</taxon>
    </lineage>
</organism>
<dbReference type="PROSITE" id="PS51382">
    <property type="entry name" value="SPX"/>
    <property type="match status" value="1"/>
</dbReference>
<reference evidence="13" key="1">
    <citation type="journal article" date="2016" name="Nature">
        <title>The genome of the seagrass Zostera marina reveals angiosperm adaptation to the sea.</title>
        <authorList>
            <person name="Olsen J.L."/>
            <person name="Rouze P."/>
            <person name="Verhelst B."/>
            <person name="Lin Y.-C."/>
            <person name="Bayer T."/>
            <person name="Collen J."/>
            <person name="Dattolo E."/>
            <person name="De Paoli E."/>
            <person name="Dittami S."/>
            <person name="Maumus F."/>
            <person name="Michel G."/>
            <person name="Kersting A."/>
            <person name="Lauritano C."/>
            <person name="Lohaus R."/>
            <person name="Toepel M."/>
            <person name="Tonon T."/>
            <person name="Vanneste K."/>
            <person name="Amirebrahimi M."/>
            <person name="Brakel J."/>
            <person name="Bostroem C."/>
            <person name="Chovatia M."/>
            <person name="Grimwood J."/>
            <person name="Jenkins J.W."/>
            <person name="Jueterbock A."/>
            <person name="Mraz A."/>
            <person name="Stam W.T."/>
            <person name="Tice H."/>
            <person name="Bornberg-Bauer E."/>
            <person name="Green P.J."/>
            <person name="Pearson G.A."/>
            <person name="Procaccini G."/>
            <person name="Duarte C.M."/>
            <person name="Schmutz J."/>
            <person name="Reusch T.B.H."/>
            <person name="Van de Peer Y."/>
        </authorList>
    </citation>
    <scope>NUCLEOTIDE SEQUENCE [LARGE SCALE GENOMIC DNA]</scope>
    <source>
        <strain evidence="13">cv. Finnish</strain>
    </source>
</reference>
<gene>
    <name evidence="12" type="ORF">ZOSMA_39G00710</name>
</gene>
<evidence type="ECO:0000259" key="11">
    <source>
        <dbReference type="PROSITE" id="PS51382"/>
    </source>
</evidence>
<dbReference type="EMBL" id="LFYR01001212">
    <property type="protein sequence ID" value="KMZ63801.1"/>
    <property type="molecule type" value="Genomic_DNA"/>
</dbReference>
<proteinExistence type="predicted"/>
<evidence type="ECO:0000313" key="12">
    <source>
        <dbReference type="EMBL" id="KMZ63801.1"/>
    </source>
</evidence>
<dbReference type="PANTHER" id="PTHR46764">
    <property type="entry name" value="E3 UBIQUITIN-PROTEIN LIGASE BAH1"/>
    <property type="match status" value="1"/>
</dbReference>
<dbReference type="Pfam" id="PF00097">
    <property type="entry name" value="zf-C3HC4"/>
    <property type="match status" value="1"/>
</dbReference>
<accession>A0A0K9P433</accession>
<dbReference type="PROSITE" id="PS00518">
    <property type="entry name" value="ZF_RING_1"/>
    <property type="match status" value="1"/>
</dbReference>
<dbReference type="AlphaFoldDB" id="A0A0K9P433"/>
<feature type="domain" description="SPX" evidence="11">
    <location>
        <begin position="1"/>
        <end position="164"/>
    </location>
</feature>
<evidence type="ECO:0000256" key="2">
    <source>
        <dbReference type="ARBA" id="ARBA00004906"/>
    </source>
</evidence>
<dbReference type="STRING" id="29655.A0A0K9P433"/>
<protein>
    <recommendedName>
        <fullName evidence="3">RING-type E3 ubiquitin transferase</fullName>
        <ecNumber evidence="3">2.3.2.27</ecNumber>
    </recommendedName>
</protein>
<name>A0A0K9P433_ZOSMR</name>
<dbReference type="InterPro" id="IPR013083">
    <property type="entry name" value="Znf_RING/FYVE/PHD"/>
</dbReference>
<sequence>MKFGETFNEYLKGEQEKFLLQCSHVDYKRLKKVLKKCKVCHAAGEAAGADGGRFSNLKLADDTCQCKSCELCDDNFFTELEKETMEIVRCFRRKTRQLIYQHCSSGLQGYLRSMQSCFKSNKPVSVQEGMMLTDYITANAIAIRKLLKKYDKIHGSVNGKNFNMKMRAEHIELLHSPWLIELGAFYLNFPVSEIGESGEFFKQFSCDLSSSQPTITLVLSDDVKLEYGLTCAVCLDTVFHPYALGCGHLFCKACAVQSASLQVFDPMKMASRRSKCPLCREAGVYRNAVSMLELDLLLKTKCHGYWDERKSAENVEMNKQLRQYYDSQKLAFFYGATW</sequence>
<dbReference type="OMA" id="LCQCQSC"/>
<dbReference type="InterPro" id="IPR017907">
    <property type="entry name" value="Znf_RING_CS"/>
</dbReference>
<evidence type="ECO:0000259" key="10">
    <source>
        <dbReference type="PROSITE" id="PS50089"/>
    </source>
</evidence>
<feature type="domain" description="RING-type" evidence="10">
    <location>
        <begin position="231"/>
        <end position="280"/>
    </location>
</feature>
<dbReference type="SUPFAM" id="SSF57850">
    <property type="entry name" value="RING/U-box"/>
    <property type="match status" value="1"/>
</dbReference>
<dbReference type="GO" id="GO:0008270">
    <property type="term" value="F:zinc ion binding"/>
    <property type="evidence" value="ECO:0007669"/>
    <property type="project" value="UniProtKB-KW"/>
</dbReference>
<dbReference type="GO" id="GO:0016567">
    <property type="term" value="P:protein ubiquitination"/>
    <property type="evidence" value="ECO:0007669"/>
    <property type="project" value="UniProtKB-UniPathway"/>
</dbReference>
<dbReference type="GO" id="GO:0004842">
    <property type="term" value="F:ubiquitin-protein transferase activity"/>
    <property type="evidence" value="ECO:0000318"/>
    <property type="project" value="GO_Central"/>
</dbReference>
<dbReference type="Proteomes" id="UP000036987">
    <property type="component" value="Unassembled WGS sequence"/>
</dbReference>
<keyword evidence="7" id="KW-0833">Ubl conjugation pathway</keyword>
<evidence type="ECO:0000256" key="8">
    <source>
        <dbReference type="ARBA" id="ARBA00022833"/>
    </source>
</evidence>
<evidence type="ECO:0000256" key="5">
    <source>
        <dbReference type="ARBA" id="ARBA00022723"/>
    </source>
</evidence>
<dbReference type="OrthoDB" id="6105938at2759"/>
<keyword evidence="13" id="KW-1185">Reference proteome</keyword>
<evidence type="ECO:0000256" key="4">
    <source>
        <dbReference type="ARBA" id="ARBA00022679"/>
    </source>
</evidence>
<comment type="pathway">
    <text evidence="2">Protein modification; protein ubiquitination.</text>
</comment>
<keyword evidence="5" id="KW-0479">Metal-binding</keyword>
<evidence type="ECO:0000313" key="13">
    <source>
        <dbReference type="Proteomes" id="UP000036987"/>
    </source>
</evidence>
<comment type="catalytic activity">
    <reaction evidence="1">
        <text>S-ubiquitinyl-[E2 ubiquitin-conjugating enzyme]-L-cysteine + [acceptor protein]-L-lysine = [E2 ubiquitin-conjugating enzyme]-L-cysteine + N(6)-ubiquitinyl-[acceptor protein]-L-lysine.</text>
        <dbReference type="EC" id="2.3.2.27"/>
    </reaction>
</comment>
<dbReference type="InterPro" id="IPR018957">
    <property type="entry name" value="Znf_C3HC4_RING-type"/>
</dbReference>
<dbReference type="EC" id="2.3.2.27" evidence="3"/>
<evidence type="ECO:0000256" key="3">
    <source>
        <dbReference type="ARBA" id="ARBA00012483"/>
    </source>
</evidence>
<dbReference type="InterPro" id="IPR001841">
    <property type="entry name" value="Znf_RING"/>
</dbReference>